<feature type="domain" description="N-acetyltransferase" evidence="3">
    <location>
        <begin position="72"/>
        <end position="233"/>
    </location>
</feature>
<evidence type="ECO:0000313" key="5">
    <source>
        <dbReference type="Proteomes" id="UP000824150"/>
    </source>
</evidence>
<dbReference type="InterPro" id="IPR016181">
    <property type="entry name" value="Acyl_CoA_acyltransferase"/>
</dbReference>
<dbReference type="PROSITE" id="PS51186">
    <property type="entry name" value="GNAT"/>
    <property type="match status" value="1"/>
</dbReference>
<sequence length="257" mass="28742">MALTTTPASSILSPIPAPQFFMRPASPADAAALCAIYAPYVRHTAITFEYTVPSVAEFALRMEHTLERFPYILITKVEPNAQSYNLCSRTGESPLPQACPVATGPASFTPLSVAQLVAACPLANEEIVGYCYASPFHVREAYRHAVEMSIYLKEDARQQGLGRLLYQQMEYLLKLQGILNLNACVAFDATNGHDPYLTNASVTFHQKMGYTRCAHFHRCGYKFARWYDMMWLEKILAHPTNCPPFIPWPELQAQAQA</sequence>
<dbReference type="Proteomes" id="UP000824150">
    <property type="component" value="Unassembled WGS sequence"/>
</dbReference>
<dbReference type="PANTHER" id="PTHR43072">
    <property type="entry name" value="N-ACETYLTRANSFERASE"/>
    <property type="match status" value="1"/>
</dbReference>
<dbReference type="PANTHER" id="PTHR43072:SF23">
    <property type="entry name" value="UPF0039 PROTEIN C11D3.02C"/>
    <property type="match status" value="1"/>
</dbReference>
<name>A0A9E2KLX8_9GAMM</name>
<reference evidence="4" key="2">
    <citation type="submission" date="2021-04" db="EMBL/GenBank/DDBJ databases">
        <authorList>
            <person name="Gilroy R."/>
        </authorList>
    </citation>
    <scope>NUCLEOTIDE SEQUENCE</scope>
    <source>
        <strain evidence="4">687</strain>
    </source>
</reference>
<evidence type="ECO:0000259" key="3">
    <source>
        <dbReference type="PROSITE" id="PS51186"/>
    </source>
</evidence>
<protein>
    <submittedName>
        <fullName evidence="4">GNAT family N-acetyltransferase</fullName>
    </submittedName>
</protein>
<reference evidence="4" key="1">
    <citation type="journal article" date="2021" name="PeerJ">
        <title>Extensive microbial diversity within the chicken gut microbiome revealed by metagenomics and culture.</title>
        <authorList>
            <person name="Gilroy R."/>
            <person name="Ravi A."/>
            <person name="Getino M."/>
            <person name="Pursley I."/>
            <person name="Horton D.L."/>
            <person name="Alikhan N.F."/>
            <person name="Baker D."/>
            <person name="Gharbi K."/>
            <person name="Hall N."/>
            <person name="Watson M."/>
            <person name="Adriaenssens E.M."/>
            <person name="Foster-Nyarko E."/>
            <person name="Jarju S."/>
            <person name="Secka A."/>
            <person name="Antonio M."/>
            <person name="Oren A."/>
            <person name="Chaudhuri R.R."/>
            <person name="La Ragione R."/>
            <person name="Hildebrand F."/>
            <person name="Pallen M.J."/>
        </authorList>
    </citation>
    <scope>NUCLEOTIDE SEQUENCE</scope>
    <source>
        <strain evidence="4">687</strain>
    </source>
</reference>
<evidence type="ECO:0000313" key="4">
    <source>
        <dbReference type="EMBL" id="MBU3825901.1"/>
    </source>
</evidence>
<evidence type="ECO:0000256" key="2">
    <source>
        <dbReference type="ARBA" id="ARBA00023315"/>
    </source>
</evidence>
<dbReference type="InterPro" id="IPR000182">
    <property type="entry name" value="GNAT_dom"/>
</dbReference>
<dbReference type="GO" id="GO:0016747">
    <property type="term" value="F:acyltransferase activity, transferring groups other than amino-acyl groups"/>
    <property type="evidence" value="ECO:0007669"/>
    <property type="project" value="InterPro"/>
</dbReference>
<dbReference type="Gene3D" id="3.40.630.30">
    <property type="match status" value="1"/>
</dbReference>
<gene>
    <name evidence="4" type="ORF">IAA31_00185</name>
</gene>
<dbReference type="AlphaFoldDB" id="A0A9E2KLX8"/>
<comment type="caution">
    <text evidence="4">The sequence shown here is derived from an EMBL/GenBank/DDBJ whole genome shotgun (WGS) entry which is preliminary data.</text>
</comment>
<keyword evidence="1" id="KW-0808">Transferase</keyword>
<dbReference type="CDD" id="cd04301">
    <property type="entry name" value="NAT_SF"/>
    <property type="match status" value="1"/>
</dbReference>
<dbReference type="SUPFAM" id="SSF55729">
    <property type="entry name" value="Acyl-CoA N-acyltransferases (Nat)"/>
    <property type="match status" value="1"/>
</dbReference>
<accession>A0A9E2KLX8</accession>
<dbReference type="Pfam" id="PF13420">
    <property type="entry name" value="Acetyltransf_4"/>
    <property type="match status" value="1"/>
</dbReference>
<organism evidence="4 5">
    <name type="scientific">Candidatus Anaerobiospirillum merdipullorum</name>
    <dbReference type="NCBI Taxonomy" id="2838450"/>
    <lineage>
        <taxon>Bacteria</taxon>
        <taxon>Pseudomonadati</taxon>
        <taxon>Pseudomonadota</taxon>
        <taxon>Gammaproteobacteria</taxon>
        <taxon>Aeromonadales</taxon>
        <taxon>Succinivibrionaceae</taxon>
        <taxon>Anaerobiospirillum</taxon>
    </lineage>
</organism>
<keyword evidence="2" id="KW-0012">Acyltransferase</keyword>
<evidence type="ECO:0000256" key="1">
    <source>
        <dbReference type="ARBA" id="ARBA00022679"/>
    </source>
</evidence>
<dbReference type="EMBL" id="JAHLFG010000001">
    <property type="protein sequence ID" value="MBU3825901.1"/>
    <property type="molecule type" value="Genomic_DNA"/>
</dbReference>
<proteinExistence type="predicted"/>